<feature type="compositionally biased region" description="Acidic residues" evidence="8">
    <location>
        <begin position="798"/>
        <end position="811"/>
    </location>
</feature>
<dbReference type="Gene3D" id="3.30.200.20">
    <property type="entry name" value="Phosphorylase Kinase, domain 1"/>
    <property type="match status" value="1"/>
</dbReference>
<feature type="region of interest" description="Disordered" evidence="8">
    <location>
        <begin position="872"/>
        <end position="891"/>
    </location>
</feature>
<feature type="compositionally biased region" description="Basic and acidic residues" evidence="8">
    <location>
        <begin position="779"/>
        <end position="791"/>
    </location>
</feature>
<keyword evidence="4" id="KW-0808">Transferase</keyword>
<feature type="compositionally biased region" description="Acidic residues" evidence="8">
    <location>
        <begin position="951"/>
        <end position="960"/>
    </location>
</feature>
<dbReference type="GO" id="GO:0004674">
    <property type="term" value="F:protein serine/threonine kinase activity"/>
    <property type="evidence" value="ECO:0007669"/>
    <property type="project" value="UniProtKB-KW"/>
</dbReference>
<feature type="compositionally biased region" description="Basic and acidic residues" evidence="8">
    <location>
        <begin position="872"/>
        <end position="881"/>
    </location>
</feature>
<keyword evidence="12" id="KW-1185">Reference proteome</keyword>
<evidence type="ECO:0000313" key="12">
    <source>
        <dbReference type="Proteomes" id="UP000233160"/>
    </source>
</evidence>
<comment type="catalytic activity">
    <reaction evidence="6">
        <text>L-threonyl-[protein] + ATP = O-phospho-L-threonyl-[protein] + ADP + H(+)</text>
        <dbReference type="Rhea" id="RHEA:46608"/>
        <dbReference type="Rhea" id="RHEA-COMP:11060"/>
        <dbReference type="Rhea" id="RHEA-COMP:11605"/>
        <dbReference type="ChEBI" id="CHEBI:15378"/>
        <dbReference type="ChEBI" id="CHEBI:30013"/>
        <dbReference type="ChEBI" id="CHEBI:30616"/>
        <dbReference type="ChEBI" id="CHEBI:61977"/>
        <dbReference type="ChEBI" id="CHEBI:456216"/>
        <dbReference type="EC" id="2.7.11.1"/>
    </reaction>
</comment>
<dbReference type="Ensembl" id="ENSPCOT00000029694.1">
    <property type="protein sequence ID" value="ENSPCOP00000019047.1"/>
    <property type="gene ID" value="ENSPCOG00000021438.1"/>
</dbReference>
<dbReference type="InterPro" id="IPR008271">
    <property type="entry name" value="Ser/Thr_kinase_AS"/>
</dbReference>
<dbReference type="SUPFAM" id="SSF56112">
    <property type="entry name" value="Protein kinase-like (PK-like)"/>
    <property type="match status" value="1"/>
</dbReference>
<dbReference type="PROSITE" id="PS50219">
    <property type="entry name" value="CNH"/>
    <property type="match status" value="1"/>
</dbReference>
<dbReference type="Pfam" id="PF00069">
    <property type="entry name" value="Pkinase"/>
    <property type="match status" value="2"/>
</dbReference>
<dbReference type="PANTHER" id="PTHR47096:SF1">
    <property type="entry name" value="MISSHAPEN LIKE KINASE 1"/>
    <property type="match status" value="1"/>
</dbReference>
<reference evidence="11" key="2">
    <citation type="submission" date="2025-09" db="UniProtKB">
        <authorList>
            <consortium name="Ensembl"/>
        </authorList>
    </citation>
    <scope>IDENTIFICATION</scope>
</reference>
<keyword evidence="3" id="KW-0723">Serine/threonine-protein kinase</keyword>
<evidence type="ECO:0000259" key="9">
    <source>
        <dbReference type="PROSITE" id="PS50011"/>
    </source>
</evidence>
<evidence type="ECO:0000256" key="1">
    <source>
        <dbReference type="ARBA" id="ARBA00008874"/>
    </source>
</evidence>
<evidence type="ECO:0000313" key="11">
    <source>
        <dbReference type="Ensembl" id="ENSPCOP00000019047.1"/>
    </source>
</evidence>
<keyword evidence="5" id="KW-0418">Kinase</keyword>
<evidence type="ECO:0000256" key="4">
    <source>
        <dbReference type="ARBA" id="ARBA00022679"/>
    </source>
</evidence>
<feature type="compositionally biased region" description="Low complexity" evidence="8">
    <location>
        <begin position="684"/>
        <end position="719"/>
    </location>
</feature>
<accession>A0A2K6FYI0</accession>
<proteinExistence type="inferred from homology"/>
<evidence type="ECO:0000256" key="3">
    <source>
        <dbReference type="ARBA" id="ARBA00022527"/>
    </source>
</evidence>
<evidence type="ECO:0000259" key="10">
    <source>
        <dbReference type="PROSITE" id="PS50219"/>
    </source>
</evidence>
<gene>
    <name evidence="11" type="primary">TNIK</name>
</gene>
<evidence type="ECO:0000256" key="5">
    <source>
        <dbReference type="ARBA" id="ARBA00022777"/>
    </source>
</evidence>
<protein>
    <recommendedName>
        <fullName evidence="2">non-specific serine/threonine protein kinase</fullName>
        <ecNumber evidence="2">2.7.11.1</ecNumber>
    </recommendedName>
</protein>
<feature type="region of interest" description="Disordered" evidence="8">
    <location>
        <begin position="923"/>
        <end position="962"/>
    </location>
</feature>
<dbReference type="InterPro" id="IPR011009">
    <property type="entry name" value="Kinase-like_dom_sf"/>
</dbReference>
<dbReference type="PROSITE" id="PS50011">
    <property type="entry name" value="PROTEIN_KINASE_DOM"/>
    <property type="match status" value="1"/>
</dbReference>
<feature type="domain" description="Protein kinase" evidence="9">
    <location>
        <begin position="50"/>
        <end position="308"/>
    </location>
</feature>
<feature type="domain" description="CNH" evidence="10">
    <location>
        <begin position="1011"/>
        <end position="1282"/>
    </location>
</feature>
<dbReference type="Proteomes" id="UP000233160">
    <property type="component" value="Unassembled WGS sequence"/>
</dbReference>
<evidence type="ECO:0000256" key="2">
    <source>
        <dbReference type="ARBA" id="ARBA00012513"/>
    </source>
</evidence>
<dbReference type="GeneTree" id="ENSGT00950000183196"/>
<feature type="region of interest" description="Disordered" evidence="8">
    <location>
        <begin position="417"/>
        <end position="459"/>
    </location>
</feature>
<feature type="region of interest" description="Disordered" evidence="8">
    <location>
        <begin position="303"/>
        <end position="366"/>
    </location>
</feature>
<evidence type="ECO:0000256" key="8">
    <source>
        <dbReference type="SAM" id="MobiDB-lite"/>
    </source>
</evidence>
<reference evidence="11" key="1">
    <citation type="submission" date="2025-08" db="UniProtKB">
        <authorList>
            <consortium name="Ensembl"/>
        </authorList>
    </citation>
    <scope>IDENTIFICATION</scope>
</reference>
<feature type="compositionally biased region" description="Basic and acidic residues" evidence="8">
    <location>
        <begin position="616"/>
        <end position="633"/>
    </location>
</feature>
<dbReference type="PANTHER" id="PTHR47096">
    <property type="entry name" value="MISSHAPEN LIKE KINASE 1"/>
    <property type="match status" value="1"/>
</dbReference>
<dbReference type="PROSITE" id="PS00108">
    <property type="entry name" value="PROTEIN_KINASE_ST"/>
    <property type="match status" value="1"/>
</dbReference>
<dbReference type="SMART" id="SM00036">
    <property type="entry name" value="CNH"/>
    <property type="match status" value="1"/>
</dbReference>
<dbReference type="SMART" id="SM00220">
    <property type="entry name" value="S_TKc"/>
    <property type="match status" value="1"/>
</dbReference>
<dbReference type="InterPro" id="IPR051700">
    <property type="entry name" value="STE20_Ser-Thr_kinase"/>
</dbReference>
<dbReference type="Pfam" id="PF00780">
    <property type="entry name" value="CNH"/>
    <property type="match status" value="1"/>
</dbReference>
<sequence>MLLVVERVGNNDTYSLPSSPTSEPSLATFCRWGNKDAEEPGGQGQSLGKNQASGIPVQGSLHSNLPALSLDFMNVEMQLNLFLLLFSLQGRHVKTGQLAAIKVMDVTGDEEEEIKQEINMLKKYSHHRNIATYYGAFIKKNPPGMDDQLWLVMEFCGAGSVTDLIKNTKGNTLKEEWIAYICREILRGLSHLHQHKVIHRDIKGQNVLLTENAEKECSLVLFKLLCNLSLFCFDLWSLGITAIEMAEGAPPLCDMHPMRALFLIPRNPAPRLKSKKWSKKFQSFIESCLVKNHSQRPATEQLMKHPFIRDQPNERQVRIQLKDHIDRTKKKRGEKDETEYEYSGSEEEEEENDSGEPSSILNLPGESTLRRDFLRLQLANKERSEALRRQQLEQQQRENEEHKRQLLAERQKRIEEQKEQRRRLEEQQRREKELRKQQEREQRRHYEEQMRREEERRRAEHEQEYIRRQLEEEQRQLEILQQQLLHEQALLLEYKRKQLEEQRQAERLQRQLKQERDYLVSLQHQRQEQRPVEKKPLYHYKEGMSPSEKPAWAKEIPHLVAVKSQGPALTASQSVHEQPTKGLSGFQEALNVTSHRVEMPRQNSDPTSENPPLPTRIEKFDRSSWLRQEEDIPPKVPQRTTSISPALARKNSPGNGSALGPRLGSQPIRASNPDLRRTEPVLESPLQRTSSGSSSSSSTPSSQPSSQGGSQPGSQAGSSERTRVRANSKSEGSPVLPHEPAKVKPEESRDITRPSRPASYKKAIDEDLTALAKELRELRIEETNRPLKKVTDYSSSSEESESSEEEEEDGESETHDGTVAVSDIPRLIPTGAPGSNEQYNVGMVGTHGLETSHVDTFSSSISREGTLMIRETSGEKKRSGHSDSNGFAGHINLPDLVQQSHSPAGTPTEGLGRVSTHSQEMDAGTEYGMGSSTKASFTPFVDPRVYQTSPTDEDEEDEESSATALFTSELLRQEQAKLNEARKISVVNVNPTNIRPHSDTPEIRKYKKRFNSEILCAALWGVNLLVGTENGLMLLDRSGQGKVYNLINRRRFQQMDVLEGLNVLVTISGKKNKLRVYYLSWLRNRILHNDPEVEKKQGWITVGDLEGCIHYKVGNHHAWAWLPHGKERAKESFADLQHKPLLVDLTVEEGQRLKVIFGSHTGFHVIDVDSGNSYDIYIPSHIQGNITPHAIVILPKTDGMEMLVCYEDEGVYVNTYGRITKDVVLQWGEMPTSVAYIHSNQIMGWGEKAIEIRSVETGHLDGVFMHKRAQRLKFLCERNDKVFFASVRSGGSSQVFFMTLNRNSMMNW</sequence>
<feature type="region of interest" description="Disordered" evidence="8">
    <location>
        <begin position="596"/>
        <end position="764"/>
    </location>
</feature>
<feature type="region of interest" description="Disordered" evidence="8">
    <location>
        <begin position="33"/>
        <end position="53"/>
    </location>
</feature>
<feature type="compositionally biased region" description="Acidic residues" evidence="8">
    <location>
        <begin position="336"/>
        <end position="354"/>
    </location>
</feature>
<evidence type="ECO:0000256" key="6">
    <source>
        <dbReference type="ARBA" id="ARBA00047899"/>
    </source>
</evidence>
<name>A0A2K6FYI0_PROCO</name>
<dbReference type="GO" id="GO:0005524">
    <property type="term" value="F:ATP binding"/>
    <property type="evidence" value="ECO:0007669"/>
    <property type="project" value="InterPro"/>
</dbReference>
<organism evidence="11 12">
    <name type="scientific">Propithecus coquereli</name>
    <name type="common">Coquerel's sifaka</name>
    <name type="synonym">Propithecus verreauxi coquereli</name>
    <dbReference type="NCBI Taxonomy" id="379532"/>
    <lineage>
        <taxon>Eukaryota</taxon>
        <taxon>Metazoa</taxon>
        <taxon>Chordata</taxon>
        <taxon>Craniata</taxon>
        <taxon>Vertebrata</taxon>
        <taxon>Euteleostomi</taxon>
        <taxon>Mammalia</taxon>
        <taxon>Eutheria</taxon>
        <taxon>Euarchontoglires</taxon>
        <taxon>Primates</taxon>
        <taxon>Strepsirrhini</taxon>
        <taxon>Lemuriformes</taxon>
        <taxon>Indriidae</taxon>
        <taxon>Propithecus</taxon>
    </lineage>
</organism>
<dbReference type="Gene3D" id="1.10.510.10">
    <property type="entry name" value="Transferase(Phosphotransferase) domain 1"/>
    <property type="match status" value="2"/>
</dbReference>
<feature type="compositionally biased region" description="Basic and acidic residues" evidence="8">
    <location>
        <begin position="307"/>
        <end position="326"/>
    </location>
</feature>
<dbReference type="EC" id="2.7.11.1" evidence="2"/>
<comment type="similarity">
    <text evidence="1">Belongs to the protein kinase superfamily. STE Ser/Thr protein kinase family. STE20 subfamily.</text>
</comment>
<comment type="catalytic activity">
    <reaction evidence="7">
        <text>L-seryl-[protein] + ATP = O-phospho-L-seryl-[protein] + ADP + H(+)</text>
        <dbReference type="Rhea" id="RHEA:17989"/>
        <dbReference type="Rhea" id="RHEA-COMP:9863"/>
        <dbReference type="Rhea" id="RHEA-COMP:11604"/>
        <dbReference type="ChEBI" id="CHEBI:15378"/>
        <dbReference type="ChEBI" id="CHEBI:29999"/>
        <dbReference type="ChEBI" id="CHEBI:30616"/>
        <dbReference type="ChEBI" id="CHEBI:83421"/>
        <dbReference type="ChEBI" id="CHEBI:456216"/>
        <dbReference type="EC" id="2.7.11.1"/>
    </reaction>
</comment>
<dbReference type="GO" id="GO:0005829">
    <property type="term" value="C:cytosol"/>
    <property type="evidence" value="ECO:0007669"/>
    <property type="project" value="TreeGrafter"/>
</dbReference>
<dbReference type="InterPro" id="IPR001180">
    <property type="entry name" value="CNH_dom"/>
</dbReference>
<feature type="compositionally biased region" description="Basic and acidic residues" evidence="8">
    <location>
        <begin position="739"/>
        <end position="753"/>
    </location>
</feature>
<dbReference type="InterPro" id="IPR000719">
    <property type="entry name" value="Prot_kinase_dom"/>
</dbReference>
<dbReference type="FunFam" id="3.30.200.20:FF:000352">
    <property type="entry name" value="Mitogen-activated protein kinase kinase kinase kinase 4"/>
    <property type="match status" value="1"/>
</dbReference>
<feature type="region of interest" description="Disordered" evidence="8">
    <location>
        <begin position="779"/>
        <end position="838"/>
    </location>
</feature>
<evidence type="ECO:0000256" key="7">
    <source>
        <dbReference type="ARBA" id="ARBA00048679"/>
    </source>
</evidence>